<dbReference type="Proteomes" id="UP000836788">
    <property type="component" value="Chromosome 16"/>
</dbReference>
<feature type="compositionally biased region" description="Basic residues" evidence="1">
    <location>
        <begin position="338"/>
        <end position="359"/>
    </location>
</feature>
<feature type="compositionally biased region" description="Low complexity" evidence="1">
    <location>
        <begin position="380"/>
        <end position="392"/>
    </location>
</feature>
<sequence length="469" mass="54059">MGQSSGGKPNGAVRSVGGPSPTRGAPAVSDNLPPKELEELVEQVFQKGTDGQNDASAQEWYASLQPGERITLDQGVEAILRAGLALAAKRSFNTVLRQRMENQRQASARIRPQQHLCANGHSDSRLSTIKLSPERRRRLSQDEGPHRSKSATEQRGHYVHGQPDYRGSNYDSHYRGMQTRQYSGGYEDSYYTGAYKDERSSRYDDHRERSRSNRDDMSHSKSYRRRSRSHSSRRDRDRRMNDDHLRNPRPDLGYNRSPSRTAQRTHRARRRSASREESRSSLTLDVGRDRSRSHGRGSRRSNGGEGTYEADRYQRKAQLDVAAAEETSQAGASLSRQTSRKASRTSDRKRHYRSRRSHSRSNSEEDERHHRRRRNHRHQSSSTSASRGSSLSSHRRSRRHSPDRHKSRKRHHRSPSPNDRDSQSDRRRRSSRHSSRKKHRREKEKKREGEKRQFSIGAKEGQMPPPASP</sequence>
<feature type="compositionally biased region" description="Basic residues" evidence="1">
    <location>
        <begin position="263"/>
        <end position="272"/>
    </location>
</feature>
<proteinExistence type="predicted"/>
<name>A0A8J9T1Q0_PHATR</name>
<feature type="compositionally biased region" description="Basic residues" evidence="1">
    <location>
        <begin position="393"/>
        <end position="414"/>
    </location>
</feature>
<protein>
    <submittedName>
        <fullName evidence="2">Uncharacterized protein</fullName>
    </submittedName>
</protein>
<feature type="compositionally biased region" description="Basic and acidic residues" evidence="1">
    <location>
        <begin position="139"/>
        <end position="156"/>
    </location>
</feature>
<feature type="region of interest" description="Disordered" evidence="1">
    <location>
        <begin position="103"/>
        <end position="469"/>
    </location>
</feature>
<feature type="compositionally biased region" description="Basic residues" evidence="1">
    <location>
        <begin position="221"/>
        <end position="231"/>
    </location>
</feature>
<gene>
    <name evidence="2" type="ORF">PTTT1_LOCUS18687</name>
</gene>
<dbReference type="AlphaFoldDB" id="A0A8J9T1Q0"/>
<feature type="compositionally biased region" description="Basic residues" evidence="1">
    <location>
        <begin position="369"/>
        <end position="379"/>
    </location>
</feature>
<evidence type="ECO:0000256" key="1">
    <source>
        <dbReference type="SAM" id="MobiDB-lite"/>
    </source>
</evidence>
<evidence type="ECO:0000313" key="2">
    <source>
        <dbReference type="EMBL" id="CAG9282141.1"/>
    </source>
</evidence>
<feature type="region of interest" description="Disordered" evidence="1">
    <location>
        <begin position="1"/>
        <end position="33"/>
    </location>
</feature>
<dbReference type="EMBL" id="OU594957">
    <property type="protein sequence ID" value="CAG9282141.1"/>
    <property type="molecule type" value="Genomic_DNA"/>
</dbReference>
<feature type="compositionally biased region" description="Basic and acidic residues" evidence="1">
    <location>
        <begin position="232"/>
        <end position="249"/>
    </location>
</feature>
<feature type="compositionally biased region" description="Polar residues" evidence="1">
    <location>
        <begin position="326"/>
        <end position="337"/>
    </location>
</feature>
<reference evidence="2" key="1">
    <citation type="submission" date="2022-02" db="EMBL/GenBank/DDBJ databases">
        <authorList>
            <person name="Giguere J D."/>
        </authorList>
    </citation>
    <scope>NUCLEOTIDE SEQUENCE</scope>
    <source>
        <strain evidence="2">CCAP 1055/1</strain>
    </source>
</reference>
<feature type="compositionally biased region" description="Basic and acidic residues" evidence="1">
    <location>
        <begin position="309"/>
        <end position="318"/>
    </location>
</feature>
<organism evidence="2">
    <name type="scientific">Phaeodactylum tricornutum</name>
    <name type="common">Diatom</name>
    <dbReference type="NCBI Taxonomy" id="2850"/>
    <lineage>
        <taxon>Eukaryota</taxon>
        <taxon>Sar</taxon>
        <taxon>Stramenopiles</taxon>
        <taxon>Ochrophyta</taxon>
        <taxon>Bacillariophyta</taxon>
        <taxon>Bacillariophyceae</taxon>
        <taxon>Bacillariophycidae</taxon>
        <taxon>Naviculales</taxon>
        <taxon>Phaeodactylaceae</taxon>
        <taxon>Phaeodactylum</taxon>
    </lineage>
</organism>
<feature type="compositionally biased region" description="Basic residues" evidence="1">
    <location>
        <begin position="426"/>
        <end position="444"/>
    </location>
</feature>
<feature type="compositionally biased region" description="Basic and acidic residues" evidence="1">
    <location>
        <begin position="195"/>
        <end position="219"/>
    </location>
</feature>
<accession>A0A8J9T1Q0</accession>